<keyword evidence="5" id="KW-1185">Reference proteome</keyword>
<evidence type="ECO:0000259" key="3">
    <source>
        <dbReference type="Pfam" id="PF17148"/>
    </source>
</evidence>
<evidence type="ECO:0000313" key="4">
    <source>
        <dbReference type="EMBL" id="WGL18094.1"/>
    </source>
</evidence>
<evidence type="ECO:0000259" key="2">
    <source>
        <dbReference type="Pfam" id="PF16313"/>
    </source>
</evidence>
<dbReference type="RefSeq" id="WP_280322047.1">
    <property type="nucleotide sequence ID" value="NZ_CP118605.1"/>
</dbReference>
<gene>
    <name evidence="4" type="ORF">PVT68_07310</name>
</gene>
<protein>
    <submittedName>
        <fullName evidence="4">Zinc-dependent metalloprotease</fullName>
    </submittedName>
</protein>
<dbReference type="InterPro" id="IPR033413">
    <property type="entry name" value="DUF5117"/>
</dbReference>
<evidence type="ECO:0000313" key="5">
    <source>
        <dbReference type="Proteomes" id="UP001236500"/>
    </source>
</evidence>
<dbReference type="GO" id="GO:0008237">
    <property type="term" value="F:metallopeptidase activity"/>
    <property type="evidence" value="ECO:0007669"/>
    <property type="project" value="UniProtKB-KW"/>
</dbReference>
<dbReference type="Pfam" id="PF16313">
    <property type="entry name" value="DUF4953"/>
    <property type="match status" value="1"/>
</dbReference>
<dbReference type="Pfam" id="PF17148">
    <property type="entry name" value="DUF5117"/>
    <property type="match status" value="1"/>
</dbReference>
<evidence type="ECO:0000256" key="1">
    <source>
        <dbReference type="SAM" id="SignalP"/>
    </source>
</evidence>
<dbReference type="EMBL" id="CP118605">
    <property type="protein sequence ID" value="WGL18094.1"/>
    <property type="molecule type" value="Genomic_DNA"/>
</dbReference>
<keyword evidence="4" id="KW-0378">Hydrolase</keyword>
<dbReference type="SUPFAM" id="SSF55486">
    <property type="entry name" value="Metalloproteases ('zincins'), catalytic domain"/>
    <property type="match status" value="1"/>
</dbReference>
<dbReference type="PROSITE" id="PS51257">
    <property type="entry name" value="PROKAR_LIPOPROTEIN"/>
    <property type="match status" value="1"/>
</dbReference>
<dbReference type="InterPro" id="IPR034032">
    <property type="entry name" value="Zn_MMP-like_bac"/>
</dbReference>
<dbReference type="PANTHER" id="PTHR38478">
    <property type="entry name" value="PEPTIDASE M1A AND M12B"/>
    <property type="match status" value="1"/>
</dbReference>
<dbReference type="Proteomes" id="UP001236500">
    <property type="component" value="Chromosome"/>
</dbReference>
<dbReference type="InterPro" id="IPR032534">
    <property type="entry name" value="EcxA_zinc-bd"/>
</dbReference>
<feature type="signal peptide" evidence="1">
    <location>
        <begin position="1"/>
        <end position="27"/>
    </location>
</feature>
<feature type="domain" description="EcxA zinc-binding" evidence="2">
    <location>
        <begin position="466"/>
        <end position="784"/>
    </location>
</feature>
<dbReference type="Gene3D" id="3.40.390.10">
    <property type="entry name" value="Collagenase (Catalytic Domain)"/>
    <property type="match status" value="1"/>
</dbReference>
<reference evidence="4 5" key="1">
    <citation type="submission" date="2023-02" db="EMBL/GenBank/DDBJ databases">
        <title>Description and genomic characterization of Microbulbifer bruguierae sp. nov., isolated from the sediment of mangrove plant Bruguiera sexangula.</title>
        <authorList>
            <person name="Long M."/>
        </authorList>
    </citation>
    <scope>NUCLEOTIDE SEQUENCE [LARGE SCALE GENOMIC DNA]</scope>
    <source>
        <strain evidence="4 5">H12</strain>
    </source>
</reference>
<keyword evidence="1" id="KW-0732">Signal</keyword>
<accession>A0ABY8NI43</accession>
<feature type="domain" description="DUF5117" evidence="3">
    <location>
        <begin position="100"/>
        <end position="303"/>
    </location>
</feature>
<dbReference type="InterPro" id="IPR024079">
    <property type="entry name" value="MetalloPept_cat_dom_sf"/>
</dbReference>
<sequence>MAKLTHAARLLSATAFLLLFTACSKDAPTNESANTESDFKPVAEITKNSTHFAGLFDLYQNEKSGSLYLKILPEQLGQDIIHHMQVNNGIPGNNIFHTMGMYFEPRILRFERYFDKIHVRQQNTIFTFDKENPVSRANHANLNLPLLAALEIEARDKDSGAVFINVDSLFLNDSLRQLKPSPNPEEKPGDRLTLGKLNGDKTRFTSLHNYPKNTDVVVEYVYDNPEPVLPKDFGGNIADYALGDERSLAFSIRHILIQAPENDFIPRPDDPRLGYFTALRQVMTSDSAAPYGDFINRWHLVKKNPLVDVSEPVEPIVWWIENTTPLEYRDTIRDATLAWNQAFEQAGFKNAIQVKVQPDDADWDAGDLRYNVLRWTASPQPLFGGLGPSIGDPRTGQILGADIMLELVAMQNRSRMENIFDVPASTTPATTTTFHAAAQSHAPLFTGSAFGTAALAAMDADKATSNRFSEEFLYFLILHEVGHTLGLNHNFIASQHQPLASIFDNQHTRAQGLTASVMDYPAPNLSADADTQGQFYDVAPGAYDRWAIEYGYSPAVVDPQEETQRLSNILARSTDPALAFGNDADDMRTPGAGIDPRIMINDMSGDAIGYAQNQFELTQKILGSLPSRLLRQGESRQELVNGANVALAQYGSAAQTVSRYIGGVMVDRAMVGQEGGNDPFRPIPASEQKRAMEILEEYVFAPDALVLSPELIKQLQQQRRWFFFYGKTEDPKVHDLVLNIQKSVLVHVLNPVVLKRIQDSTLYGNGYSMTDLYADLNLAIFAADATGNVDSFRQNLQREYVDRLVAISGSSKDGARQQQAQALARYSLKQIERQLETQGNNPVSRAHKEHIRFVIRQALNPNGTAKTNAV</sequence>
<organism evidence="4 5">
    <name type="scientific">Microbulbifer bruguierae</name>
    <dbReference type="NCBI Taxonomy" id="3029061"/>
    <lineage>
        <taxon>Bacteria</taxon>
        <taxon>Pseudomonadati</taxon>
        <taxon>Pseudomonadota</taxon>
        <taxon>Gammaproteobacteria</taxon>
        <taxon>Cellvibrionales</taxon>
        <taxon>Microbulbiferaceae</taxon>
        <taxon>Microbulbifer</taxon>
    </lineage>
</organism>
<dbReference type="PANTHER" id="PTHR38478:SF1">
    <property type="entry name" value="ZINC DEPENDENT METALLOPROTEASE DOMAIN LIPOPROTEIN"/>
    <property type="match status" value="1"/>
</dbReference>
<proteinExistence type="predicted"/>
<keyword evidence="4" id="KW-0482">Metalloprotease</keyword>
<name>A0ABY8NI43_9GAMM</name>
<dbReference type="CDD" id="cd04276">
    <property type="entry name" value="ZnMc_MMP_like_2"/>
    <property type="match status" value="1"/>
</dbReference>
<keyword evidence="4" id="KW-0645">Protease</keyword>
<feature type="chain" id="PRO_5045190496" evidence="1">
    <location>
        <begin position="28"/>
        <end position="870"/>
    </location>
</feature>